<keyword evidence="5 7" id="KW-1133">Transmembrane helix</keyword>
<proteinExistence type="inferred from homology"/>
<feature type="domain" description="ABC transmembrane type-1" evidence="8">
    <location>
        <begin position="68"/>
        <end position="283"/>
    </location>
</feature>
<feature type="transmembrane region" description="Helical" evidence="7">
    <location>
        <begin position="21"/>
        <end position="44"/>
    </location>
</feature>
<feature type="transmembrane region" description="Helical" evidence="7">
    <location>
        <begin position="78"/>
        <end position="99"/>
    </location>
</feature>
<evidence type="ECO:0000256" key="4">
    <source>
        <dbReference type="ARBA" id="ARBA00022692"/>
    </source>
</evidence>
<dbReference type="Gene3D" id="1.10.3720.10">
    <property type="entry name" value="MetI-like"/>
    <property type="match status" value="1"/>
</dbReference>
<comment type="similarity">
    <text evidence="7">Belongs to the binding-protein-dependent transport system permease family.</text>
</comment>
<name>A0A7X0RX02_9BACL</name>
<sequence>MISEKHRGKRIGNQLLFTGPAILIFLAVILVPFVYGIYMTFFQWDGVSSTMPFVGKDNYVAVFQDGKFWQSIWLTIKYVFFMVILVNGVAFLLASLVTAGIRGQHFFRTAFFTPNLIGGLVLGFIWQFVFHNVAVNFGEKFGSSLFATSWLGDEHKAFWAIVIVSVWQYAGYMMVIFVAGLMNVPKDIIEASTIDGANAWLRMRKMILPLMVPSFIVTIFLSLQRGFMVYDVNFSLTKGGPYGSTTMASMHVYDKAFRSYDYGLGQAEAFVLFFVVALATVLQVYFSKKLEVEA</sequence>
<protein>
    <submittedName>
        <fullName evidence="9">Sugar ABC transporter permease</fullName>
    </submittedName>
</protein>
<feature type="transmembrane region" description="Helical" evidence="7">
    <location>
        <begin position="269"/>
        <end position="286"/>
    </location>
</feature>
<dbReference type="GO" id="GO:0055085">
    <property type="term" value="P:transmembrane transport"/>
    <property type="evidence" value="ECO:0007669"/>
    <property type="project" value="InterPro"/>
</dbReference>
<dbReference type="PROSITE" id="PS50928">
    <property type="entry name" value="ABC_TM1"/>
    <property type="match status" value="1"/>
</dbReference>
<dbReference type="SUPFAM" id="SSF161098">
    <property type="entry name" value="MetI-like"/>
    <property type="match status" value="1"/>
</dbReference>
<evidence type="ECO:0000259" key="8">
    <source>
        <dbReference type="PROSITE" id="PS50928"/>
    </source>
</evidence>
<keyword evidence="2 7" id="KW-0813">Transport</keyword>
<evidence type="ECO:0000313" key="9">
    <source>
        <dbReference type="EMBL" id="MBB6675186.1"/>
    </source>
</evidence>
<keyword evidence="4 7" id="KW-0812">Transmembrane</keyword>
<dbReference type="PANTHER" id="PTHR30193:SF41">
    <property type="entry name" value="DIACETYLCHITOBIOSE UPTAKE SYSTEM PERMEASE PROTEIN NGCF"/>
    <property type="match status" value="1"/>
</dbReference>
<evidence type="ECO:0000256" key="2">
    <source>
        <dbReference type="ARBA" id="ARBA00022448"/>
    </source>
</evidence>
<organism evidence="9 10">
    <name type="scientific">Cohnella nanjingensis</name>
    <dbReference type="NCBI Taxonomy" id="1387779"/>
    <lineage>
        <taxon>Bacteria</taxon>
        <taxon>Bacillati</taxon>
        <taxon>Bacillota</taxon>
        <taxon>Bacilli</taxon>
        <taxon>Bacillales</taxon>
        <taxon>Paenibacillaceae</taxon>
        <taxon>Cohnella</taxon>
    </lineage>
</organism>
<evidence type="ECO:0000256" key="5">
    <source>
        <dbReference type="ARBA" id="ARBA00022989"/>
    </source>
</evidence>
<keyword evidence="3" id="KW-1003">Cell membrane</keyword>
<dbReference type="CDD" id="cd06261">
    <property type="entry name" value="TM_PBP2"/>
    <property type="match status" value="1"/>
</dbReference>
<feature type="transmembrane region" description="Helical" evidence="7">
    <location>
        <begin position="206"/>
        <end position="223"/>
    </location>
</feature>
<keyword evidence="6 7" id="KW-0472">Membrane</keyword>
<evidence type="ECO:0000256" key="7">
    <source>
        <dbReference type="RuleBase" id="RU363032"/>
    </source>
</evidence>
<dbReference type="InterPro" id="IPR051393">
    <property type="entry name" value="ABC_transporter_permease"/>
</dbReference>
<dbReference type="InterPro" id="IPR035906">
    <property type="entry name" value="MetI-like_sf"/>
</dbReference>
<evidence type="ECO:0000256" key="1">
    <source>
        <dbReference type="ARBA" id="ARBA00004651"/>
    </source>
</evidence>
<dbReference type="InterPro" id="IPR000515">
    <property type="entry name" value="MetI-like"/>
</dbReference>
<comment type="subcellular location">
    <subcellularLocation>
        <location evidence="1 7">Cell membrane</location>
        <topology evidence="1 7">Multi-pass membrane protein</topology>
    </subcellularLocation>
</comment>
<evidence type="ECO:0000256" key="6">
    <source>
        <dbReference type="ARBA" id="ARBA00023136"/>
    </source>
</evidence>
<evidence type="ECO:0000313" key="10">
    <source>
        <dbReference type="Proteomes" id="UP000547209"/>
    </source>
</evidence>
<dbReference type="Pfam" id="PF00528">
    <property type="entry name" value="BPD_transp_1"/>
    <property type="match status" value="1"/>
</dbReference>
<comment type="caution">
    <text evidence="9">The sequence shown here is derived from an EMBL/GenBank/DDBJ whole genome shotgun (WGS) entry which is preliminary data.</text>
</comment>
<feature type="transmembrane region" description="Helical" evidence="7">
    <location>
        <begin position="157"/>
        <end position="185"/>
    </location>
</feature>
<accession>A0A7X0RX02</accession>
<gene>
    <name evidence="9" type="ORF">H7C19_31460</name>
</gene>
<keyword evidence="10" id="KW-1185">Reference proteome</keyword>
<dbReference type="Proteomes" id="UP000547209">
    <property type="component" value="Unassembled WGS sequence"/>
</dbReference>
<dbReference type="RefSeq" id="WP_185673042.1">
    <property type="nucleotide sequence ID" value="NZ_JACJVP010000065.1"/>
</dbReference>
<dbReference type="GO" id="GO:0005886">
    <property type="term" value="C:plasma membrane"/>
    <property type="evidence" value="ECO:0007669"/>
    <property type="project" value="UniProtKB-SubCell"/>
</dbReference>
<dbReference type="PANTHER" id="PTHR30193">
    <property type="entry name" value="ABC TRANSPORTER PERMEASE PROTEIN"/>
    <property type="match status" value="1"/>
</dbReference>
<evidence type="ECO:0000256" key="3">
    <source>
        <dbReference type="ARBA" id="ARBA00022475"/>
    </source>
</evidence>
<dbReference type="AlphaFoldDB" id="A0A7X0RX02"/>
<dbReference type="EMBL" id="JACJVP010000065">
    <property type="protein sequence ID" value="MBB6675186.1"/>
    <property type="molecule type" value="Genomic_DNA"/>
</dbReference>
<feature type="transmembrane region" description="Helical" evidence="7">
    <location>
        <begin position="111"/>
        <end position="137"/>
    </location>
</feature>
<reference evidence="9 10" key="1">
    <citation type="submission" date="2020-08" db="EMBL/GenBank/DDBJ databases">
        <title>Cohnella phylogeny.</title>
        <authorList>
            <person name="Dunlap C."/>
        </authorList>
    </citation>
    <scope>NUCLEOTIDE SEQUENCE [LARGE SCALE GENOMIC DNA]</scope>
    <source>
        <strain evidence="9 10">DSM 28246</strain>
    </source>
</reference>